<dbReference type="Proteomes" id="UP000027129">
    <property type="component" value="Unassembled WGS sequence"/>
</dbReference>
<evidence type="ECO:0000313" key="2">
    <source>
        <dbReference type="Proteomes" id="UP000027129"/>
    </source>
</evidence>
<proteinExistence type="predicted"/>
<keyword evidence="2" id="KW-1185">Reference proteome</keyword>
<evidence type="ECO:0000313" key="1">
    <source>
        <dbReference type="EMBL" id="KDA45864.1"/>
    </source>
</evidence>
<protein>
    <submittedName>
        <fullName evidence="1">Uncharacterized protein</fullName>
    </submittedName>
</protein>
<comment type="caution">
    <text evidence="1">The sequence shown here is derived from an EMBL/GenBank/DDBJ whole genome shotgun (WGS) entry which is preliminary data.</text>
</comment>
<sequence length="36" mass="4344">MPEEKYYDKKEFIQKIDAMMYVGKERIADIYGLVMP</sequence>
<reference evidence="1 2" key="1">
    <citation type="submission" date="2014-04" db="EMBL/GenBank/DDBJ databases">
        <title>Draft Genome Sequence of Lactobacillus animalis 381-IL-28.</title>
        <authorList>
            <person name="Sturino J.M."/>
            <person name="Rajendran M."/>
            <person name="Altermann E."/>
        </authorList>
    </citation>
    <scope>NUCLEOTIDE SEQUENCE [LARGE SCALE GENOMIC DNA]</scope>
    <source>
        <strain evidence="1 2">381-IL-28</strain>
    </source>
</reference>
<dbReference type="EMBL" id="JMHU01000008">
    <property type="protein sequence ID" value="KDA45864.1"/>
    <property type="molecule type" value="Genomic_DNA"/>
</dbReference>
<organism evidence="1 2">
    <name type="scientific">Ligilactobacillus animalis</name>
    <dbReference type="NCBI Taxonomy" id="1605"/>
    <lineage>
        <taxon>Bacteria</taxon>
        <taxon>Bacillati</taxon>
        <taxon>Bacillota</taxon>
        <taxon>Bacilli</taxon>
        <taxon>Lactobacillales</taxon>
        <taxon>Lactobacillaceae</taxon>
        <taxon>Ligilactobacillus</taxon>
    </lineage>
</organism>
<accession>A0ABR4RP66</accession>
<gene>
    <name evidence="1" type="ORF">Lani381_0900</name>
</gene>
<name>A0ABR4RP66_9LACO</name>